<dbReference type="PANTHER" id="PTHR13930:SF0">
    <property type="entry name" value="S-ADENOSYL-L-METHIONINE-DEPENDENT TRNA 4-DEMETHYLWYOSINE SYNTHASE TYW1-RELATED"/>
    <property type="match status" value="1"/>
</dbReference>
<dbReference type="SFLD" id="SFLDS00029">
    <property type="entry name" value="Radical_SAM"/>
    <property type="match status" value="1"/>
</dbReference>
<dbReference type="NCBIfam" id="TIGR03972">
    <property type="entry name" value="rSAM_TYW1"/>
    <property type="match status" value="1"/>
</dbReference>
<dbReference type="GO" id="GO:0005737">
    <property type="term" value="C:cytoplasm"/>
    <property type="evidence" value="ECO:0007669"/>
    <property type="project" value="UniProtKB-SubCell"/>
</dbReference>
<feature type="binding site" evidence="9">
    <location>
        <position position="74"/>
    </location>
    <ligand>
        <name>[4Fe-4S] cluster</name>
        <dbReference type="ChEBI" id="CHEBI:49883"/>
        <label>1</label>
    </ligand>
</feature>
<evidence type="ECO:0000256" key="5">
    <source>
        <dbReference type="ARBA" id="ARBA00023004"/>
    </source>
</evidence>
<keyword evidence="6 9" id="KW-0411">Iron-sulfur</keyword>
<dbReference type="GO" id="GO:0102521">
    <property type="term" value="F:tRNA-4-demethylwyosine synthase activity"/>
    <property type="evidence" value="ECO:0007669"/>
    <property type="project" value="UniProtKB-EC"/>
</dbReference>
<keyword evidence="5 9" id="KW-0408">Iron</keyword>
<dbReference type="InterPro" id="IPR023993">
    <property type="entry name" value="TYW1_archaea"/>
</dbReference>
<dbReference type="InterPro" id="IPR013785">
    <property type="entry name" value="Aldolase_TIM"/>
</dbReference>
<dbReference type="PANTHER" id="PTHR13930">
    <property type="entry name" value="S-ADENOSYL-L-METHIONINE-DEPENDENT TRNA 4-DEMETHYLWYOSINE SYNTHASE"/>
    <property type="match status" value="1"/>
</dbReference>
<comment type="similarity">
    <text evidence="9">Belongs to the TYW1 family.</text>
</comment>
<dbReference type="GO" id="GO:0046872">
    <property type="term" value="F:metal ion binding"/>
    <property type="evidence" value="ECO:0007669"/>
    <property type="project" value="UniProtKB-KW"/>
</dbReference>
<keyword evidence="3 9" id="KW-0819">tRNA processing</keyword>
<comment type="caution">
    <text evidence="11">The sequence shown here is derived from an EMBL/GenBank/DDBJ whole genome shotgun (WGS) entry which is preliminary data.</text>
</comment>
<evidence type="ECO:0000256" key="6">
    <source>
        <dbReference type="ARBA" id="ARBA00023014"/>
    </source>
</evidence>
<evidence type="ECO:0000256" key="7">
    <source>
        <dbReference type="ARBA" id="ARBA00023239"/>
    </source>
</evidence>
<feature type="binding site" evidence="9">
    <location>
        <position position="61"/>
    </location>
    <ligand>
        <name>[4Fe-4S] cluster</name>
        <dbReference type="ChEBI" id="CHEBI:49883"/>
        <label>1</label>
    </ligand>
</feature>
<dbReference type="InterPro" id="IPR007197">
    <property type="entry name" value="rSAM"/>
</dbReference>
<gene>
    <name evidence="9" type="primary">taw1</name>
    <name evidence="11" type="ORF">ENU14_02520</name>
</gene>
<dbReference type="CDD" id="cd01335">
    <property type="entry name" value="Radical_SAM"/>
    <property type="match status" value="1"/>
</dbReference>
<feature type="binding site" evidence="9">
    <location>
        <position position="48"/>
    </location>
    <ligand>
        <name>[4Fe-4S] cluster</name>
        <dbReference type="ChEBI" id="CHEBI:49883"/>
        <label>1</label>
    </ligand>
</feature>
<dbReference type="InterPro" id="IPR013917">
    <property type="entry name" value="tRNA_wybutosine-synth"/>
</dbReference>
<keyword evidence="9" id="KW-0963">Cytoplasm</keyword>
<dbReference type="Gene3D" id="3.20.20.70">
    <property type="entry name" value="Aldolase class I"/>
    <property type="match status" value="1"/>
</dbReference>
<sequence>MKTGLNWREIERMREEFWSSNPIYRTIYERMRKQGYHFIGRTGSVKRCYWTREAIVNNRFCYKCLWYGIESHRCIQMTPVSIWCWNRCLHCWRIQPDDIGMHWDETTLPVVDEPEIIVEESIRVFKQIIGGFKGSFKANQQMVREALEPKHVAISLTGEPLLYPRLSDLIKEYHRRGFTTFLVTRGVRPDVLTTLDEEPSQLYISLEAWCREKYVSYNKPFIPKAWDLILKTIEYLPSFKSPTVFRITIIKGFNDSDEAIKGFKKLVEIGNPTYIEVKAYMYMGYSKSRLKIENMPSHSEIRDIARKLSIETGYMYLSESIPSRIVLLSRIEKPIRHGKGCPDGLKHPEKYTPVYTEEYEELTEENQ</sequence>
<feature type="binding site" evidence="9">
    <location>
        <position position="84"/>
    </location>
    <ligand>
        <name>[4Fe-4S] cluster</name>
        <dbReference type="ChEBI" id="CHEBI:49883"/>
        <label>2</label>
        <note>4Fe-4S-S-AdoMet</note>
    </ligand>
</feature>
<evidence type="ECO:0000256" key="1">
    <source>
        <dbReference type="ARBA" id="ARBA00022485"/>
    </source>
</evidence>
<proteinExistence type="inferred from homology"/>
<evidence type="ECO:0000256" key="3">
    <source>
        <dbReference type="ARBA" id="ARBA00022694"/>
    </source>
</evidence>
<evidence type="ECO:0000259" key="10">
    <source>
        <dbReference type="PROSITE" id="PS51918"/>
    </source>
</evidence>
<feature type="binding site" evidence="9">
    <location>
        <position position="91"/>
    </location>
    <ligand>
        <name>[4Fe-4S] cluster</name>
        <dbReference type="ChEBI" id="CHEBI:49883"/>
        <label>2</label>
        <note>4Fe-4S-S-AdoMet</note>
    </ligand>
</feature>
<evidence type="ECO:0000256" key="8">
    <source>
        <dbReference type="ARBA" id="ARBA00049466"/>
    </source>
</evidence>
<keyword evidence="7 9" id="KW-0456">Lyase</keyword>
<dbReference type="EC" id="4.1.3.44" evidence="9"/>
<keyword evidence="4 9" id="KW-0479">Metal-binding</keyword>
<dbReference type="GO" id="GO:0051539">
    <property type="term" value="F:4 iron, 4 sulfur cluster binding"/>
    <property type="evidence" value="ECO:0007669"/>
    <property type="project" value="UniProtKB-UniRule"/>
</dbReference>
<comment type="subunit">
    <text evidence="9">Monomer.</text>
</comment>
<organism evidence="11">
    <name type="scientific">Staphylothermus marinus</name>
    <dbReference type="NCBI Taxonomy" id="2280"/>
    <lineage>
        <taxon>Archaea</taxon>
        <taxon>Thermoproteota</taxon>
        <taxon>Thermoprotei</taxon>
        <taxon>Desulfurococcales</taxon>
        <taxon>Desulfurococcaceae</taxon>
        <taxon>Staphylothermus</taxon>
    </lineage>
</organism>
<dbReference type="SUPFAM" id="SSF102114">
    <property type="entry name" value="Radical SAM enzymes"/>
    <property type="match status" value="1"/>
</dbReference>
<comment type="subcellular location">
    <subcellularLocation>
        <location evidence="9">Cytoplasm</location>
    </subcellularLocation>
</comment>
<dbReference type="SFLD" id="SFLDF00284">
    <property type="entry name" value="tRNA_wybutosine-synthesizing"/>
    <property type="match status" value="1"/>
</dbReference>
<dbReference type="SFLD" id="SFLDG01071">
    <property type="entry name" value="tRNA_wybutosine-synthesizing"/>
    <property type="match status" value="1"/>
</dbReference>
<protein>
    <recommendedName>
        <fullName evidence="9">S-adenosyl-L-methionine-dependent tRNA 4-demethylwyosine synthase</fullName>
        <ecNumber evidence="9">4.1.3.44</ecNumber>
    </recommendedName>
    <alternativeName>
        <fullName evidence="9">tRNA wyosine derivatives biosynthesis protein Taw1</fullName>
    </alternativeName>
</protein>
<reference evidence="11" key="1">
    <citation type="journal article" date="2020" name="mSystems">
        <title>Genome- and Community-Level Interaction Insights into Carbon Utilization and Element Cycling Functions of Hydrothermarchaeota in Hydrothermal Sediment.</title>
        <authorList>
            <person name="Zhou Z."/>
            <person name="Liu Y."/>
            <person name="Xu W."/>
            <person name="Pan J."/>
            <person name="Luo Z.H."/>
            <person name="Li M."/>
        </authorList>
    </citation>
    <scope>NUCLEOTIDE SEQUENCE [LARGE SCALE GENOMIC DNA]</scope>
    <source>
        <strain evidence="11">SpSt-642</strain>
    </source>
</reference>
<dbReference type="EMBL" id="DTBJ01000018">
    <property type="protein sequence ID" value="HGM58446.1"/>
    <property type="molecule type" value="Genomic_DNA"/>
</dbReference>
<feature type="domain" description="Radical SAM core" evidence="10">
    <location>
        <begin position="67"/>
        <end position="311"/>
    </location>
</feature>
<dbReference type="Pfam" id="PF04055">
    <property type="entry name" value="Radical_SAM"/>
    <property type="match status" value="1"/>
</dbReference>
<comment type="function">
    <text evidence="9">Component of the wyosine derivatives biosynthesis pathway that catalyzes the condensation of N-methylguanine with 2 carbon atoms from pyruvate to form the tricyclic 4-demethylwyosine (imG-14) on guanosine-37 of tRNA(Phe).</text>
</comment>
<comment type="catalytic activity">
    <reaction evidence="8 9">
        <text>N(1)-methylguanosine(37) in tRNA(Phe) + pyruvate + S-adenosyl-L-methionine = 4-demethylwyosine(37) in tRNA(Phe) + 5'-deoxyadenosine + L-methionine + CO2 + H2O</text>
        <dbReference type="Rhea" id="RHEA:36347"/>
        <dbReference type="Rhea" id="RHEA-COMP:10164"/>
        <dbReference type="Rhea" id="RHEA-COMP:10165"/>
        <dbReference type="ChEBI" id="CHEBI:15361"/>
        <dbReference type="ChEBI" id="CHEBI:15377"/>
        <dbReference type="ChEBI" id="CHEBI:16526"/>
        <dbReference type="ChEBI" id="CHEBI:17319"/>
        <dbReference type="ChEBI" id="CHEBI:57844"/>
        <dbReference type="ChEBI" id="CHEBI:59789"/>
        <dbReference type="ChEBI" id="CHEBI:64315"/>
        <dbReference type="ChEBI" id="CHEBI:73542"/>
        <dbReference type="EC" id="4.1.3.44"/>
    </reaction>
</comment>
<name>A0A7C4H901_STAMA</name>
<evidence type="ECO:0000256" key="9">
    <source>
        <dbReference type="HAMAP-Rule" id="MF_01921"/>
    </source>
</evidence>
<dbReference type="PROSITE" id="PS51918">
    <property type="entry name" value="RADICAL_SAM"/>
    <property type="match status" value="1"/>
</dbReference>
<dbReference type="HAMAP" id="MF_01921">
    <property type="entry name" value="TYW1_archaea"/>
    <property type="match status" value="1"/>
</dbReference>
<feature type="binding site" evidence="9">
    <location>
        <position position="88"/>
    </location>
    <ligand>
        <name>[4Fe-4S] cluster</name>
        <dbReference type="ChEBI" id="CHEBI:49883"/>
        <label>2</label>
        <note>4Fe-4S-S-AdoMet</note>
    </ligand>
</feature>
<evidence type="ECO:0000256" key="4">
    <source>
        <dbReference type="ARBA" id="ARBA00022723"/>
    </source>
</evidence>
<dbReference type="GO" id="GO:0008033">
    <property type="term" value="P:tRNA processing"/>
    <property type="evidence" value="ECO:0007669"/>
    <property type="project" value="UniProtKB-UniRule"/>
</dbReference>
<evidence type="ECO:0000313" key="11">
    <source>
        <dbReference type="EMBL" id="HGM58446.1"/>
    </source>
</evidence>
<dbReference type="InterPro" id="IPR034556">
    <property type="entry name" value="tRNA_wybutosine-synthase"/>
</dbReference>
<evidence type="ECO:0000256" key="2">
    <source>
        <dbReference type="ARBA" id="ARBA00022691"/>
    </source>
</evidence>
<keyword evidence="2 9" id="KW-0949">S-adenosyl-L-methionine</keyword>
<accession>A0A7C4H901</accession>
<keyword evidence="1 9" id="KW-0004">4Fe-4S</keyword>
<dbReference type="InterPro" id="IPR058240">
    <property type="entry name" value="rSAM_sf"/>
</dbReference>
<dbReference type="AlphaFoldDB" id="A0A7C4H901"/>
<dbReference type="Pfam" id="PF08608">
    <property type="entry name" value="Wyosine_form"/>
    <property type="match status" value="1"/>
</dbReference>
<comment type="cofactor">
    <cofactor evidence="9">
        <name>[4Fe-4S] cluster</name>
        <dbReference type="ChEBI" id="CHEBI:49883"/>
    </cofactor>
    <text evidence="9">Binds 2 [4Fe-4S] clusters. Binds 1 [4Fe-4S] cluster coordinated with 3 cysteines and an exchangeable S-adenosyl-L-methionine.</text>
</comment>